<comment type="caution">
    <text evidence="1">The sequence shown here is derived from an EMBL/GenBank/DDBJ whole genome shotgun (WGS) entry which is preliminary data.</text>
</comment>
<reference evidence="1 2" key="1">
    <citation type="submission" date="2019-03" db="EMBL/GenBank/DDBJ databases">
        <title>Genomic Encyclopedia of Type Strains, Phase IV (KMG-IV): sequencing the most valuable type-strain genomes for metagenomic binning, comparative biology and taxonomic classification.</title>
        <authorList>
            <person name="Goeker M."/>
        </authorList>
    </citation>
    <scope>NUCLEOTIDE SEQUENCE [LARGE SCALE GENOMIC DNA]</scope>
    <source>
        <strain evidence="1 2">DSM 24591</strain>
    </source>
</reference>
<dbReference type="Proteomes" id="UP000295525">
    <property type="component" value="Unassembled WGS sequence"/>
</dbReference>
<gene>
    <name evidence="1" type="ORF">EDC26_101270</name>
</gene>
<organism evidence="1 2">
    <name type="scientific">Paralcaligenes ureilyticus</name>
    <dbReference type="NCBI Taxonomy" id="627131"/>
    <lineage>
        <taxon>Bacteria</taxon>
        <taxon>Pseudomonadati</taxon>
        <taxon>Pseudomonadota</taxon>
        <taxon>Betaproteobacteria</taxon>
        <taxon>Burkholderiales</taxon>
        <taxon>Alcaligenaceae</taxon>
        <taxon>Paralcaligenes</taxon>
    </lineage>
</organism>
<sequence>MVRGVYIQRVPAGRMAVEAALRRYLREVTPTKRESTRVSEHKKTQPLLRHLGKYSLAALSADIVAQYRDMRLADDPDENGKLVPRSNNTVRLELALLSAPVYRSHQRVGYGAAL</sequence>
<name>A0A4R3MD35_9BURK</name>
<accession>A0A4R3MD35</accession>
<evidence type="ECO:0000313" key="1">
    <source>
        <dbReference type="EMBL" id="TCT11042.1"/>
    </source>
</evidence>
<evidence type="ECO:0000313" key="2">
    <source>
        <dbReference type="Proteomes" id="UP000295525"/>
    </source>
</evidence>
<protein>
    <submittedName>
        <fullName evidence="1">Uncharacterized protein</fullName>
    </submittedName>
</protein>
<dbReference type="EMBL" id="SMAJ01000001">
    <property type="protein sequence ID" value="TCT11042.1"/>
    <property type="molecule type" value="Genomic_DNA"/>
</dbReference>
<keyword evidence="2" id="KW-1185">Reference proteome</keyword>
<proteinExistence type="predicted"/>
<dbReference type="AlphaFoldDB" id="A0A4R3MD35"/>